<comment type="caution">
    <text evidence="3">The sequence shown here is derived from an EMBL/GenBank/DDBJ whole genome shotgun (WGS) entry which is preliminary data.</text>
</comment>
<gene>
    <name evidence="3" type="ORF">LCGC14_0583410</name>
</gene>
<dbReference type="Pfam" id="PF20441">
    <property type="entry name" value="TerL_nuclease"/>
    <property type="match status" value="1"/>
</dbReference>
<organism evidence="3">
    <name type="scientific">marine sediment metagenome</name>
    <dbReference type="NCBI Taxonomy" id="412755"/>
    <lineage>
        <taxon>unclassified sequences</taxon>
        <taxon>metagenomes</taxon>
        <taxon>ecological metagenomes</taxon>
    </lineage>
</organism>
<proteinExistence type="predicted"/>
<dbReference type="InterPro" id="IPR046462">
    <property type="entry name" value="TerL_nuclease"/>
</dbReference>
<evidence type="ECO:0000259" key="1">
    <source>
        <dbReference type="Pfam" id="PF03354"/>
    </source>
</evidence>
<protein>
    <recommendedName>
        <fullName evidence="4">Terminase large subunit</fullName>
    </recommendedName>
</protein>
<dbReference type="InterPro" id="IPR046461">
    <property type="entry name" value="TerL_ATPase"/>
</dbReference>
<dbReference type="InterPro" id="IPR005021">
    <property type="entry name" value="Terminase_largesu-like"/>
</dbReference>
<feature type="domain" description="Terminase large subunit-like endonuclease" evidence="2">
    <location>
        <begin position="255"/>
        <end position="540"/>
    </location>
</feature>
<evidence type="ECO:0008006" key="4">
    <source>
        <dbReference type="Google" id="ProtNLM"/>
    </source>
</evidence>
<sequence length="558" mass="62633">MIAPTHNIPTDLVGYSPLAAAGKLVREGKGKHLFESGLWYSEGAANHAVEFIESFCTHVKGRWAGQPFLLEPWQDAIVRTLFGWKRENGTRRYRMAYIEIPRKNGKSLLAAAIALYLLIADGEQGGEVYCAASTREQASIVHRMGASMVRRNKWLSQRCTIIDSTRRIIHAESDSVQTAVPAEAGSLYGTSPSAIVFDELFVQKHRELWDSLQTGQGAREQPVTVVITTAGYDRNSICWEQHDYAVKVRDGITKDPSFLPVLYFADVDADWTDPKVWAKANPNMGLSPSLEYLTEHCKKAIETPGKENSFRQLSLNQWTQQETRWLSMEKWDACYGLAEPTPAAEIEQRLEGRECYAGLDLASTIDVAALVLAFPEEDGAISLLPYFYIPADKARERERRDRVDYTVWARQGFLTMTDGATIDYDVIRRDINELHKRFNIREIGADRWNAIQLINQLGQDGFETVVVGQGFRDMTGPSKEFERLVVEGKLKHYGNPVLRWMASNVSADMDAAGNVRPSKKSSIEKIDGIVATIMAVGRTLVAAPEYDSIYEERGLTIL</sequence>
<name>A0A0F9U204_9ZZZZ</name>
<reference evidence="3" key="1">
    <citation type="journal article" date="2015" name="Nature">
        <title>Complex archaea that bridge the gap between prokaryotes and eukaryotes.</title>
        <authorList>
            <person name="Spang A."/>
            <person name="Saw J.H."/>
            <person name="Jorgensen S.L."/>
            <person name="Zaremba-Niedzwiedzka K."/>
            <person name="Martijn J."/>
            <person name="Lind A.E."/>
            <person name="van Eijk R."/>
            <person name="Schleper C."/>
            <person name="Guy L."/>
            <person name="Ettema T.J."/>
        </authorList>
    </citation>
    <scope>NUCLEOTIDE SEQUENCE</scope>
</reference>
<feature type="domain" description="Terminase large subunit-like ATPase" evidence="1">
    <location>
        <begin position="72"/>
        <end position="245"/>
    </location>
</feature>
<dbReference type="GO" id="GO:0004519">
    <property type="term" value="F:endonuclease activity"/>
    <property type="evidence" value="ECO:0007669"/>
    <property type="project" value="InterPro"/>
</dbReference>
<dbReference type="Gene3D" id="3.40.50.300">
    <property type="entry name" value="P-loop containing nucleotide triphosphate hydrolases"/>
    <property type="match status" value="1"/>
</dbReference>
<dbReference type="InterPro" id="IPR027417">
    <property type="entry name" value="P-loop_NTPase"/>
</dbReference>
<dbReference type="PANTHER" id="PTHR41287">
    <property type="match status" value="1"/>
</dbReference>
<evidence type="ECO:0000259" key="2">
    <source>
        <dbReference type="Pfam" id="PF20441"/>
    </source>
</evidence>
<evidence type="ECO:0000313" key="3">
    <source>
        <dbReference type="EMBL" id="KKN55351.1"/>
    </source>
</evidence>
<accession>A0A0F9U204</accession>
<dbReference type="PANTHER" id="PTHR41287:SF1">
    <property type="entry name" value="PROTEIN YMFN"/>
    <property type="match status" value="1"/>
</dbReference>
<dbReference type="EMBL" id="LAZR01000889">
    <property type="protein sequence ID" value="KKN55351.1"/>
    <property type="molecule type" value="Genomic_DNA"/>
</dbReference>
<dbReference type="AlphaFoldDB" id="A0A0F9U204"/>
<dbReference type="Pfam" id="PF03354">
    <property type="entry name" value="TerL_ATPase"/>
    <property type="match status" value="1"/>
</dbReference>